<evidence type="ECO:0000256" key="11">
    <source>
        <dbReference type="SAM" id="Phobius"/>
    </source>
</evidence>
<evidence type="ECO:0000256" key="10">
    <source>
        <dbReference type="ARBA" id="ARBA00023201"/>
    </source>
</evidence>
<feature type="transmembrane region" description="Helical" evidence="11">
    <location>
        <begin position="397"/>
        <end position="421"/>
    </location>
</feature>
<dbReference type="SMART" id="SM00100">
    <property type="entry name" value="cNMP"/>
    <property type="match status" value="1"/>
</dbReference>
<dbReference type="InterPro" id="IPR006153">
    <property type="entry name" value="Cation/H_exchanger_TM"/>
</dbReference>
<keyword evidence="8" id="KW-0406">Ion transport</keyword>
<name>A0ABS5ZBS6_9GAMM</name>
<evidence type="ECO:0000256" key="8">
    <source>
        <dbReference type="ARBA" id="ARBA00023065"/>
    </source>
</evidence>
<keyword evidence="14" id="KW-1185">Reference proteome</keyword>
<feature type="transmembrane region" description="Helical" evidence="11">
    <location>
        <begin position="133"/>
        <end position="155"/>
    </location>
</feature>
<dbReference type="Gene3D" id="6.10.140.1330">
    <property type="match status" value="1"/>
</dbReference>
<evidence type="ECO:0000256" key="7">
    <source>
        <dbReference type="ARBA" id="ARBA00023053"/>
    </source>
</evidence>
<dbReference type="Proteomes" id="UP000690515">
    <property type="component" value="Unassembled WGS sequence"/>
</dbReference>
<dbReference type="Pfam" id="PF00999">
    <property type="entry name" value="Na_H_Exchanger"/>
    <property type="match status" value="1"/>
</dbReference>
<dbReference type="InterPro" id="IPR000595">
    <property type="entry name" value="cNMP-bd_dom"/>
</dbReference>
<keyword evidence="9 11" id="KW-0472">Membrane</keyword>
<keyword evidence="10" id="KW-0739">Sodium transport</keyword>
<feature type="transmembrane region" description="Helical" evidence="11">
    <location>
        <begin position="290"/>
        <end position="314"/>
    </location>
</feature>
<feature type="transmembrane region" description="Helical" evidence="11">
    <location>
        <begin position="106"/>
        <end position="127"/>
    </location>
</feature>
<dbReference type="InterPro" id="IPR018422">
    <property type="entry name" value="Cation/H_exchanger_CPA1"/>
</dbReference>
<dbReference type="CDD" id="cd00038">
    <property type="entry name" value="CAP_ED"/>
    <property type="match status" value="1"/>
</dbReference>
<proteinExistence type="predicted"/>
<evidence type="ECO:0000256" key="3">
    <source>
        <dbReference type="ARBA" id="ARBA00022449"/>
    </source>
</evidence>
<keyword evidence="5 11" id="KW-0812">Transmembrane</keyword>
<keyword evidence="7" id="KW-0915">Sodium</keyword>
<evidence type="ECO:0000256" key="5">
    <source>
        <dbReference type="ARBA" id="ARBA00022692"/>
    </source>
</evidence>
<feature type="transmembrane region" description="Helical" evidence="11">
    <location>
        <begin position="6"/>
        <end position="29"/>
    </location>
</feature>
<dbReference type="InterPro" id="IPR014710">
    <property type="entry name" value="RmlC-like_jellyroll"/>
</dbReference>
<feature type="transmembrane region" description="Helical" evidence="11">
    <location>
        <begin position="326"/>
        <end position="351"/>
    </location>
</feature>
<evidence type="ECO:0000256" key="9">
    <source>
        <dbReference type="ARBA" id="ARBA00023136"/>
    </source>
</evidence>
<dbReference type="EMBL" id="JAGSOY010000021">
    <property type="protein sequence ID" value="MBU2711517.1"/>
    <property type="molecule type" value="Genomic_DNA"/>
</dbReference>
<dbReference type="RefSeq" id="WP_215819678.1">
    <property type="nucleotide sequence ID" value="NZ_JAGSOY010000021.1"/>
</dbReference>
<dbReference type="PANTHER" id="PTHR10110">
    <property type="entry name" value="SODIUM/HYDROGEN EXCHANGER"/>
    <property type="match status" value="1"/>
</dbReference>
<dbReference type="SUPFAM" id="SSF51206">
    <property type="entry name" value="cAMP-binding domain-like"/>
    <property type="match status" value="1"/>
</dbReference>
<dbReference type="Pfam" id="PF00027">
    <property type="entry name" value="cNMP_binding"/>
    <property type="match status" value="1"/>
</dbReference>
<keyword evidence="6 11" id="KW-1133">Transmembrane helix</keyword>
<gene>
    <name evidence="13" type="ORF">KCG35_10640</name>
</gene>
<evidence type="ECO:0000259" key="12">
    <source>
        <dbReference type="PROSITE" id="PS50042"/>
    </source>
</evidence>
<feature type="transmembrane region" description="Helical" evidence="11">
    <location>
        <begin position="262"/>
        <end position="278"/>
    </location>
</feature>
<organism evidence="13 14">
    <name type="scientific">Zooshikella harenae</name>
    <dbReference type="NCBI Taxonomy" id="2827238"/>
    <lineage>
        <taxon>Bacteria</taxon>
        <taxon>Pseudomonadati</taxon>
        <taxon>Pseudomonadota</taxon>
        <taxon>Gammaproteobacteria</taxon>
        <taxon>Oceanospirillales</taxon>
        <taxon>Zooshikellaceae</taxon>
        <taxon>Zooshikella</taxon>
    </lineage>
</organism>
<comment type="subcellular location">
    <subcellularLocation>
        <location evidence="1">Cell membrane</location>
        <topology evidence="1">Multi-pass membrane protein</topology>
    </subcellularLocation>
</comment>
<evidence type="ECO:0000256" key="6">
    <source>
        <dbReference type="ARBA" id="ARBA00022989"/>
    </source>
</evidence>
<feature type="transmembrane region" description="Helical" evidence="11">
    <location>
        <begin position="76"/>
        <end position="94"/>
    </location>
</feature>
<protein>
    <submittedName>
        <fullName evidence="13">Cation:proton antiporter</fullName>
    </submittedName>
</protein>
<dbReference type="PANTHER" id="PTHR10110:SF86">
    <property type="entry name" value="SODIUM_HYDROGEN EXCHANGER 7"/>
    <property type="match status" value="1"/>
</dbReference>
<evidence type="ECO:0000256" key="2">
    <source>
        <dbReference type="ARBA" id="ARBA00022448"/>
    </source>
</evidence>
<evidence type="ECO:0000313" key="14">
    <source>
        <dbReference type="Proteomes" id="UP000690515"/>
    </source>
</evidence>
<dbReference type="PROSITE" id="PS50042">
    <property type="entry name" value="CNMP_BINDING_3"/>
    <property type="match status" value="1"/>
</dbReference>
<keyword evidence="4" id="KW-1003">Cell membrane</keyword>
<keyword evidence="3" id="KW-0050">Antiport</keyword>
<reference evidence="13 14" key="1">
    <citation type="submission" date="2021-04" db="EMBL/GenBank/DDBJ databases">
        <authorList>
            <person name="Pira H."/>
            <person name="Risdian C."/>
            <person name="Wink J."/>
        </authorList>
    </citation>
    <scope>NUCLEOTIDE SEQUENCE [LARGE SCALE GENOMIC DNA]</scope>
    <source>
        <strain evidence="13 14">WH53</strain>
    </source>
</reference>
<sequence length="826" mass="91665">MHSEAEAGVLILIFVSLALIIGAGVRSLVKSIQLPYTVCLLTIGLCLGYLQRSGIIEQYTPLLDNTLALVAGVDPHLVLFLFLPTLIFESAFSLEVHLFRRIFAQIALLAVPGLIIATTLTASLAKWMFPWDWSWALCLMFGALISATDPVAVVALLKEVSSRKRLETLLEGESLLNDGTAIVLFTLFYGWVISTQTSQPISLLNLTTNFTWVVVAGLLVGVVAGGLVMIWIGKVFNDPLIEITLSIATAYLVYYIAESLHVSGIVAVVALALMFAGIGRTRISPEVGEFLHNFWGMMAHMANTLIFLLVGVLIASRVQWDNPESWVTLGILYFGIQVIRTFSVFILTPLLKQFSGGITREKAIVLTWGGLRGAVSLALALIVAQENLLPKEVGDQVLFLCAGIVVLSIVINGSTMSWVLARLHLNQLPAAKQATVEKAKRLITEDLLQLLPKLMGNSFLKGADWDEVKHNTGLLRPIEVKDNEPSQISSPELTIAFRRRLLETERQHYWLQFEQGTLGKQSTNKLVEAVEHALDGEPKIAPRETLYRYWQTPHLLHLLRNIRGIKKIAVSLSFSRITLGYEIARGFIQAQDHLESYIPSLAPNEEEAVAVKQLIVQNKQKTQEYIEQLRNTFPDLVHTLETHSAIRTLLNRERTVVKQLLNQAVLDKPEAKRLVQSIEQRMARLQRVATFAKPASPEELLGQLSWCKNLSEETQQQLIKIIENTLFSSGEWVIHQGKPFYGLGIIAKGSIEAYEYHLGKKFRKTLGPGELIGSLSLLSGVSPGDYQAMSLVNMLWLPGEKLKQLMAKDSALAEAIGELLQPEYIA</sequence>
<feature type="transmembrane region" description="Helical" evidence="11">
    <location>
        <begin position="212"/>
        <end position="232"/>
    </location>
</feature>
<accession>A0ABS5ZBS6</accession>
<evidence type="ECO:0000256" key="4">
    <source>
        <dbReference type="ARBA" id="ARBA00022475"/>
    </source>
</evidence>
<feature type="transmembrane region" description="Helical" evidence="11">
    <location>
        <begin position="363"/>
        <end position="385"/>
    </location>
</feature>
<evidence type="ECO:0000313" key="13">
    <source>
        <dbReference type="EMBL" id="MBU2711517.1"/>
    </source>
</evidence>
<feature type="domain" description="Cyclic nucleotide-binding" evidence="12">
    <location>
        <begin position="706"/>
        <end position="783"/>
    </location>
</feature>
<evidence type="ECO:0000256" key="1">
    <source>
        <dbReference type="ARBA" id="ARBA00004651"/>
    </source>
</evidence>
<dbReference type="InterPro" id="IPR018490">
    <property type="entry name" value="cNMP-bd_dom_sf"/>
</dbReference>
<feature type="transmembrane region" description="Helical" evidence="11">
    <location>
        <begin position="175"/>
        <end position="192"/>
    </location>
</feature>
<keyword evidence="2" id="KW-0813">Transport</keyword>
<dbReference type="Gene3D" id="2.60.120.10">
    <property type="entry name" value="Jelly Rolls"/>
    <property type="match status" value="1"/>
</dbReference>
<comment type="caution">
    <text evidence="13">The sequence shown here is derived from an EMBL/GenBank/DDBJ whole genome shotgun (WGS) entry which is preliminary data.</text>
</comment>